<dbReference type="RefSeq" id="WP_068406400.1">
    <property type="nucleotide sequence ID" value="NZ_CP014504.1"/>
</dbReference>
<evidence type="ECO:0000313" key="2">
    <source>
        <dbReference type="Proteomes" id="UP000071561"/>
    </source>
</evidence>
<keyword evidence="2" id="KW-1185">Reference proteome</keyword>
<dbReference type="Proteomes" id="UP000071561">
    <property type="component" value="Chromosome"/>
</dbReference>
<proteinExistence type="predicted"/>
<name>A0A127VKC9_9SPHI</name>
<organism evidence="1 2">
    <name type="scientific">Pedobacter cryoconitis</name>
    <dbReference type="NCBI Taxonomy" id="188932"/>
    <lineage>
        <taxon>Bacteria</taxon>
        <taxon>Pseudomonadati</taxon>
        <taxon>Bacteroidota</taxon>
        <taxon>Sphingobacteriia</taxon>
        <taxon>Sphingobacteriales</taxon>
        <taxon>Sphingobacteriaceae</taxon>
        <taxon>Pedobacter</taxon>
    </lineage>
</organism>
<dbReference type="PATRIC" id="fig|188932.3.peg.5087"/>
<dbReference type="KEGG" id="pcm:AY601_4908"/>
<evidence type="ECO:0000313" key="1">
    <source>
        <dbReference type="EMBL" id="AMQ01728.1"/>
    </source>
</evidence>
<protein>
    <submittedName>
        <fullName evidence="1">Uncharacterized protein</fullName>
    </submittedName>
</protein>
<sequence>MRKSICYLFLVLFFCSFKNGDQKNQVAQFNASKITKAKPVTGTGWLGNVQTVVTFKPYILCDNNYSFILYANPVAGASNRKWVARTAQGNIELTEYNSWSVEVPPHTLWVELTVTTNSGEIKGRERIGLTNCLN</sequence>
<reference evidence="1 2" key="1">
    <citation type="submission" date="2016-03" db="EMBL/GenBank/DDBJ databases">
        <title>Complete genome sequence of Pedobacter cryoconitis PAMC 27485.</title>
        <authorList>
            <person name="Lee J."/>
            <person name="Kim O.-S."/>
        </authorList>
    </citation>
    <scope>NUCLEOTIDE SEQUENCE [LARGE SCALE GENOMIC DNA]</scope>
    <source>
        <strain evidence="1 2">PAMC 27485</strain>
    </source>
</reference>
<dbReference type="AlphaFoldDB" id="A0A127VKC9"/>
<gene>
    <name evidence="1" type="ORF">AY601_4908</name>
</gene>
<dbReference type="EMBL" id="CP014504">
    <property type="protein sequence ID" value="AMQ01728.1"/>
    <property type="molecule type" value="Genomic_DNA"/>
</dbReference>
<accession>A0A127VKC9</accession>